<keyword evidence="3" id="KW-1185">Reference proteome</keyword>
<dbReference type="Pfam" id="PF12705">
    <property type="entry name" value="PDDEXK_1"/>
    <property type="match status" value="1"/>
</dbReference>
<evidence type="ECO:0000313" key="3">
    <source>
        <dbReference type="Proteomes" id="UP000239590"/>
    </source>
</evidence>
<accession>A0A2S7III4</accession>
<dbReference type="OrthoDB" id="2781884at2"/>
<dbReference type="EMBL" id="PTRA01000004">
    <property type="protein sequence ID" value="PQA55667.1"/>
    <property type="molecule type" value="Genomic_DNA"/>
</dbReference>
<comment type="caution">
    <text evidence="2">The sequence shown here is derived from an EMBL/GenBank/DDBJ whole genome shotgun (WGS) entry which is preliminary data.</text>
</comment>
<sequence length="362" mass="41248">MIQTIIPVKPEPIPHITPSNATTIMQCAYQIIVRRSTKKHFLPPSATMEFGTAIHKAFELSVKQSFTNRHDVERFVDNIVHQAEESCQKRGYDFLTPFDNQVRNFGVKRELAIRKIESTTSLTNGYSSTTPTLKSHNYIEVEREFTSKRFKIQGKIDAILHRPDGDVLVDFKSGSIYDKHDNGERSLKISYENQLKLYAYLYYEATGKLPIGICVETLTGSVVNLSFTLEQCVEYAQNLDEQLSKVNQLIHTNQIDALKPINIDVCQWCSVRPACNFYQPVNKRTGFVDLFGRLTAINKLLNGNYSISLTNFNGTTRIVGILAIDAEKLQIDYEYRLFNLRSIKVSLLSFTTSSSIFEVTPY</sequence>
<proteinExistence type="predicted"/>
<dbReference type="RefSeq" id="WP_104715127.1">
    <property type="nucleotide sequence ID" value="NZ_PTRA01000004.1"/>
</dbReference>
<evidence type="ECO:0000313" key="2">
    <source>
        <dbReference type="EMBL" id="PQA55667.1"/>
    </source>
</evidence>
<reference evidence="3" key="1">
    <citation type="submission" date="2018-02" db="EMBL/GenBank/DDBJ databases">
        <title>Genome sequencing of Solimonas sp. HR-BB.</title>
        <authorList>
            <person name="Lee Y."/>
            <person name="Jeon C.O."/>
        </authorList>
    </citation>
    <scope>NUCLEOTIDE SEQUENCE [LARGE SCALE GENOMIC DNA]</scope>
    <source>
        <strain evidence="3">HR-U</strain>
    </source>
</reference>
<dbReference type="Proteomes" id="UP000239590">
    <property type="component" value="Unassembled WGS sequence"/>
</dbReference>
<gene>
    <name evidence="2" type="ORF">C5O19_19850</name>
</gene>
<protein>
    <recommendedName>
        <fullName evidence="1">PD-(D/E)XK endonuclease-like domain-containing protein</fullName>
    </recommendedName>
</protein>
<name>A0A2S7III4_9BACT</name>
<dbReference type="InterPro" id="IPR011335">
    <property type="entry name" value="Restrct_endonuc-II-like"/>
</dbReference>
<dbReference type="AlphaFoldDB" id="A0A2S7III4"/>
<dbReference type="InterPro" id="IPR038726">
    <property type="entry name" value="PDDEXK_AddAB-type"/>
</dbReference>
<feature type="domain" description="PD-(D/E)XK endonuclease-like" evidence="1">
    <location>
        <begin position="15"/>
        <end position="276"/>
    </location>
</feature>
<evidence type="ECO:0000259" key="1">
    <source>
        <dbReference type="Pfam" id="PF12705"/>
    </source>
</evidence>
<dbReference type="Gene3D" id="3.90.320.10">
    <property type="match status" value="1"/>
</dbReference>
<dbReference type="InterPro" id="IPR011604">
    <property type="entry name" value="PDDEXK-like_dom_sf"/>
</dbReference>
<dbReference type="SUPFAM" id="SSF52980">
    <property type="entry name" value="Restriction endonuclease-like"/>
    <property type="match status" value="1"/>
</dbReference>
<organism evidence="2 3">
    <name type="scientific">Siphonobacter curvatus</name>
    <dbReference type="NCBI Taxonomy" id="2094562"/>
    <lineage>
        <taxon>Bacteria</taxon>
        <taxon>Pseudomonadati</taxon>
        <taxon>Bacteroidota</taxon>
        <taxon>Cytophagia</taxon>
        <taxon>Cytophagales</taxon>
        <taxon>Cytophagaceae</taxon>
        <taxon>Siphonobacter</taxon>
    </lineage>
</organism>